<organism evidence="2 3">
    <name type="scientific">Shinella granuli</name>
    <dbReference type="NCBI Taxonomy" id="323621"/>
    <lineage>
        <taxon>Bacteria</taxon>
        <taxon>Pseudomonadati</taxon>
        <taxon>Pseudomonadota</taxon>
        <taxon>Alphaproteobacteria</taxon>
        <taxon>Hyphomicrobiales</taxon>
        <taxon>Rhizobiaceae</taxon>
        <taxon>Shinella</taxon>
    </lineage>
</organism>
<protein>
    <submittedName>
        <fullName evidence="2">Uncharacterized protein</fullName>
    </submittedName>
</protein>
<feature type="region of interest" description="Disordered" evidence="1">
    <location>
        <begin position="54"/>
        <end position="90"/>
    </location>
</feature>
<keyword evidence="3" id="KW-1185">Reference proteome</keyword>
<dbReference type="AlphaFoldDB" id="A0A4R2D0Z9"/>
<evidence type="ECO:0000256" key="1">
    <source>
        <dbReference type="SAM" id="MobiDB-lite"/>
    </source>
</evidence>
<reference evidence="2 3" key="1">
    <citation type="submission" date="2019-03" db="EMBL/GenBank/DDBJ databases">
        <title>Genomic Encyclopedia of Type Strains, Phase IV (KMG-IV): sequencing the most valuable type-strain genomes for metagenomic binning, comparative biology and taxonomic classification.</title>
        <authorList>
            <person name="Goeker M."/>
        </authorList>
    </citation>
    <scope>NUCLEOTIDE SEQUENCE [LARGE SCALE GENOMIC DNA]</scope>
    <source>
        <strain evidence="2 3">DSM 18401</strain>
    </source>
</reference>
<proteinExistence type="predicted"/>
<accession>A0A4R2D0Z9</accession>
<gene>
    <name evidence="2" type="ORF">EV665_107229</name>
</gene>
<dbReference type="EMBL" id="SLVX01000007">
    <property type="protein sequence ID" value="TCN45394.1"/>
    <property type="molecule type" value="Genomic_DNA"/>
</dbReference>
<evidence type="ECO:0000313" key="2">
    <source>
        <dbReference type="EMBL" id="TCN45394.1"/>
    </source>
</evidence>
<evidence type="ECO:0000313" key="3">
    <source>
        <dbReference type="Proteomes" id="UP000295351"/>
    </source>
</evidence>
<name>A0A4R2D0Z9_SHIGR</name>
<sequence>MRRPLASGHSVFDVTVYRIHCLVRSLDCLSLAGLGALFRRSLFRSGAGRVSALGTLSDHKPGIDCQDGQHNGTNDDGDEPEENPQRSATLEQFQQKCEAVLRLELR</sequence>
<dbReference type="Proteomes" id="UP000295351">
    <property type="component" value="Unassembled WGS sequence"/>
</dbReference>
<comment type="caution">
    <text evidence="2">The sequence shown here is derived from an EMBL/GenBank/DDBJ whole genome shotgun (WGS) entry which is preliminary data.</text>
</comment>